<protein>
    <submittedName>
        <fullName evidence="1">Uncharacterized protein</fullName>
    </submittedName>
</protein>
<evidence type="ECO:0000313" key="1">
    <source>
        <dbReference type="EMBL" id="RMA58599.1"/>
    </source>
</evidence>
<dbReference type="EMBL" id="REFC01000013">
    <property type="protein sequence ID" value="RMA58599.1"/>
    <property type="molecule type" value="Genomic_DNA"/>
</dbReference>
<dbReference type="Proteomes" id="UP000271339">
    <property type="component" value="Unassembled WGS sequence"/>
</dbReference>
<keyword evidence="2" id="KW-1185">Reference proteome</keyword>
<accession>A0A3L9YHC8</accession>
<comment type="caution">
    <text evidence="1">The sequence shown here is derived from an EMBL/GenBank/DDBJ whole genome shotgun (WGS) entry which is preliminary data.</text>
</comment>
<sequence>MRQLVSKIKYTQSYTEILEYIQFTFPEKFTLMEGNKSTFQFVS</sequence>
<gene>
    <name evidence="1" type="ORF">BXY75_1972</name>
</gene>
<evidence type="ECO:0000313" key="2">
    <source>
        <dbReference type="Proteomes" id="UP000271339"/>
    </source>
</evidence>
<name>A0A3L9YHC8_9FLAO</name>
<proteinExistence type="predicted"/>
<reference evidence="1 2" key="1">
    <citation type="submission" date="2018-10" db="EMBL/GenBank/DDBJ databases">
        <title>Genomic Encyclopedia of Archaeal and Bacterial Type Strains, Phase II (KMG-II): from individual species to whole genera.</title>
        <authorList>
            <person name="Goeker M."/>
        </authorList>
    </citation>
    <scope>NUCLEOTIDE SEQUENCE [LARGE SCALE GENOMIC DNA]</scope>
    <source>
        <strain evidence="1 2">DSM 23424</strain>
    </source>
</reference>
<organism evidence="1 2">
    <name type="scientific">Ulvibacter antarcticus</name>
    <dbReference type="NCBI Taxonomy" id="442714"/>
    <lineage>
        <taxon>Bacteria</taxon>
        <taxon>Pseudomonadati</taxon>
        <taxon>Bacteroidota</taxon>
        <taxon>Flavobacteriia</taxon>
        <taxon>Flavobacteriales</taxon>
        <taxon>Flavobacteriaceae</taxon>
        <taxon>Ulvibacter</taxon>
    </lineage>
</organism>
<dbReference type="AlphaFoldDB" id="A0A3L9YHC8"/>